<gene>
    <name evidence="6" type="ORF">SAMN02982985_04731</name>
</gene>
<feature type="chain" id="PRO_5011664818" evidence="4">
    <location>
        <begin position="27"/>
        <end position="372"/>
    </location>
</feature>
<evidence type="ECO:0000313" key="6">
    <source>
        <dbReference type="EMBL" id="SFM62937.1"/>
    </source>
</evidence>
<evidence type="ECO:0000313" key="7">
    <source>
        <dbReference type="Proteomes" id="UP000199470"/>
    </source>
</evidence>
<dbReference type="PANTHER" id="PTHR46847">
    <property type="entry name" value="D-ALLOSE-BINDING PERIPLASMIC PROTEIN-RELATED"/>
    <property type="match status" value="1"/>
</dbReference>
<evidence type="ECO:0000256" key="3">
    <source>
        <dbReference type="ARBA" id="ARBA00022729"/>
    </source>
</evidence>
<comment type="similarity">
    <text evidence="2">Belongs to the bacterial solute-binding protein 2 family.</text>
</comment>
<reference evidence="6 7" key="1">
    <citation type="submission" date="2016-10" db="EMBL/GenBank/DDBJ databases">
        <authorList>
            <person name="de Groot N.N."/>
        </authorList>
    </citation>
    <scope>NUCLEOTIDE SEQUENCE [LARGE SCALE GENOMIC DNA]</scope>
    <source>
        <strain evidence="6 7">ATCC 43154</strain>
    </source>
</reference>
<keyword evidence="7" id="KW-1185">Reference proteome</keyword>
<evidence type="ECO:0000259" key="5">
    <source>
        <dbReference type="Pfam" id="PF13407"/>
    </source>
</evidence>
<evidence type="ECO:0000256" key="2">
    <source>
        <dbReference type="ARBA" id="ARBA00007639"/>
    </source>
</evidence>
<dbReference type="Pfam" id="PF13407">
    <property type="entry name" value="Peripla_BP_4"/>
    <property type="match status" value="1"/>
</dbReference>
<dbReference type="SUPFAM" id="SSF53822">
    <property type="entry name" value="Periplasmic binding protein-like I"/>
    <property type="match status" value="1"/>
</dbReference>
<dbReference type="OrthoDB" id="9342512at2"/>
<dbReference type="Proteomes" id="UP000199470">
    <property type="component" value="Unassembled WGS sequence"/>
</dbReference>
<keyword evidence="3 4" id="KW-0732">Signal</keyword>
<evidence type="ECO:0000256" key="1">
    <source>
        <dbReference type="ARBA" id="ARBA00004196"/>
    </source>
</evidence>
<dbReference type="AlphaFoldDB" id="A0A1I4SEQ3"/>
<dbReference type="STRING" id="758825.SAMN02982985_04731"/>
<dbReference type="PANTHER" id="PTHR46847:SF1">
    <property type="entry name" value="D-ALLOSE-BINDING PERIPLASMIC PROTEIN-RELATED"/>
    <property type="match status" value="1"/>
</dbReference>
<feature type="domain" description="Periplasmic binding protein" evidence="5">
    <location>
        <begin position="67"/>
        <end position="327"/>
    </location>
</feature>
<dbReference type="GO" id="GO:0030313">
    <property type="term" value="C:cell envelope"/>
    <property type="evidence" value="ECO:0007669"/>
    <property type="project" value="UniProtKB-SubCell"/>
</dbReference>
<comment type="subcellular location">
    <subcellularLocation>
        <location evidence="1">Cell envelope</location>
    </subcellularLocation>
</comment>
<evidence type="ECO:0000256" key="4">
    <source>
        <dbReference type="SAM" id="SignalP"/>
    </source>
</evidence>
<dbReference type="EMBL" id="FOTW01000026">
    <property type="protein sequence ID" value="SFM62937.1"/>
    <property type="molecule type" value="Genomic_DNA"/>
</dbReference>
<proteinExistence type="inferred from homology"/>
<dbReference type="InterPro" id="IPR028082">
    <property type="entry name" value="Peripla_BP_I"/>
</dbReference>
<accession>A0A1I4SEQ3</accession>
<protein>
    <submittedName>
        <fullName evidence="6">Monosaccharide ABC transporter substrate-binding protein, CUT2 family (TC 3.A.1.2.-)</fullName>
    </submittedName>
</protein>
<sequence length="372" mass="38270">MLPPVSRIRAALLLALLGAAAAVAAAADDEAARLARMRLAVERASAHGAPWGGPQSGPPAYAGASIAIVSEDLRNGGVLGVVQGIKEAAAAIGWNSKVYDAAGSAAGRASTLAAVLAARPSGLLLVGVDAEQAAPLLAPLARLGVPMLGWHVGPLAGPVAGSPLAMNVSSDPLDVARVTAMAAVVQSGGRAGVVIFTDSNYAIAGAKAAAMAEVVRACRRCRLLGVEDVALSHSAARMPAVTRALLARHGAAWSHALAINDLYFDYAAPELTKAGRSSASLQMLSAGDGSAAALLRIQAGTFQVGTVAEPLNLHGWQLVDEMNRLLARQPVSGYIVPVHLVTPDNIGYDGGARLRYDPDNGYRDIYRRIWKR</sequence>
<dbReference type="RefSeq" id="WP_093390170.1">
    <property type="nucleotide sequence ID" value="NZ_FOTW01000026.1"/>
</dbReference>
<feature type="signal peptide" evidence="4">
    <location>
        <begin position="1"/>
        <end position="26"/>
    </location>
</feature>
<dbReference type="Gene3D" id="3.40.50.2300">
    <property type="match status" value="2"/>
</dbReference>
<dbReference type="InterPro" id="IPR025997">
    <property type="entry name" value="SBP_2_dom"/>
</dbReference>
<dbReference type="GO" id="GO:0030246">
    <property type="term" value="F:carbohydrate binding"/>
    <property type="evidence" value="ECO:0007669"/>
    <property type="project" value="UniProtKB-ARBA"/>
</dbReference>
<organism evidence="6 7">
    <name type="scientific">Rugamonas rubra</name>
    <dbReference type="NCBI Taxonomy" id="758825"/>
    <lineage>
        <taxon>Bacteria</taxon>
        <taxon>Pseudomonadati</taxon>
        <taxon>Pseudomonadota</taxon>
        <taxon>Betaproteobacteria</taxon>
        <taxon>Burkholderiales</taxon>
        <taxon>Oxalobacteraceae</taxon>
        <taxon>Telluria group</taxon>
        <taxon>Rugamonas</taxon>
    </lineage>
</organism>
<name>A0A1I4SEQ3_9BURK</name>